<feature type="transmembrane region" description="Helical" evidence="7">
    <location>
        <begin position="141"/>
        <end position="159"/>
    </location>
</feature>
<name>A0A931LRT4_FIMGI</name>
<comment type="subcellular location">
    <subcellularLocation>
        <location evidence="1">Cell membrane</location>
        <topology evidence="1">Multi-pass membrane protein</topology>
    </subcellularLocation>
</comment>
<feature type="transmembrane region" description="Helical" evidence="7">
    <location>
        <begin position="74"/>
        <end position="93"/>
    </location>
</feature>
<feature type="domain" description="Acyltransferase 3" evidence="8">
    <location>
        <begin position="6"/>
        <end position="277"/>
    </location>
</feature>
<evidence type="ECO:0000256" key="3">
    <source>
        <dbReference type="ARBA" id="ARBA00022475"/>
    </source>
</evidence>
<proteinExistence type="inferred from homology"/>
<organism evidence="9 10">
    <name type="scientific">Fimbriimonas ginsengisoli</name>
    <dbReference type="NCBI Taxonomy" id="1005039"/>
    <lineage>
        <taxon>Bacteria</taxon>
        <taxon>Bacillati</taxon>
        <taxon>Armatimonadota</taxon>
        <taxon>Fimbriimonadia</taxon>
        <taxon>Fimbriimonadales</taxon>
        <taxon>Fimbriimonadaceae</taxon>
        <taxon>Fimbriimonas</taxon>
    </lineage>
</organism>
<keyword evidence="9" id="KW-0012">Acyltransferase</keyword>
<feature type="transmembrane region" description="Helical" evidence="7">
    <location>
        <begin position="197"/>
        <end position="224"/>
    </location>
</feature>
<evidence type="ECO:0000256" key="5">
    <source>
        <dbReference type="ARBA" id="ARBA00022989"/>
    </source>
</evidence>
<dbReference type="Proteomes" id="UP000727962">
    <property type="component" value="Unassembled WGS sequence"/>
</dbReference>
<evidence type="ECO:0000256" key="6">
    <source>
        <dbReference type="ARBA" id="ARBA00023136"/>
    </source>
</evidence>
<feature type="transmembrane region" description="Helical" evidence="7">
    <location>
        <begin position="113"/>
        <end position="134"/>
    </location>
</feature>
<keyword evidence="5 7" id="KW-1133">Transmembrane helix</keyword>
<evidence type="ECO:0000313" key="10">
    <source>
        <dbReference type="Proteomes" id="UP000727962"/>
    </source>
</evidence>
<comment type="similarity">
    <text evidence="2">Belongs to the acyltransferase 3 family.</text>
</comment>
<dbReference type="GO" id="GO:0009246">
    <property type="term" value="P:enterobacterial common antigen biosynthetic process"/>
    <property type="evidence" value="ECO:0007669"/>
    <property type="project" value="TreeGrafter"/>
</dbReference>
<feature type="transmembrane region" description="Helical" evidence="7">
    <location>
        <begin position="165"/>
        <end position="185"/>
    </location>
</feature>
<comment type="caution">
    <text evidence="9">The sequence shown here is derived from an EMBL/GenBank/DDBJ whole genome shotgun (WGS) entry which is preliminary data.</text>
</comment>
<keyword evidence="4 7" id="KW-0812">Transmembrane</keyword>
<gene>
    <name evidence="9" type="ORF">HYR64_03795</name>
</gene>
<evidence type="ECO:0000256" key="7">
    <source>
        <dbReference type="SAM" id="Phobius"/>
    </source>
</evidence>
<keyword evidence="9" id="KW-0808">Transferase</keyword>
<evidence type="ECO:0000256" key="2">
    <source>
        <dbReference type="ARBA" id="ARBA00007400"/>
    </source>
</evidence>
<protein>
    <submittedName>
        <fullName evidence="9">Acyltransferase</fullName>
    </submittedName>
</protein>
<dbReference type="Pfam" id="PF01757">
    <property type="entry name" value="Acyl_transf_3"/>
    <property type="match status" value="1"/>
</dbReference>
<feature type="transmembrane region" description="Helical" evidence="7">
    <location>
        <begin position="259"/>
        <end position="277"/>
    </location>
</feature>
<keyword evidence="6 7" id="KW-0472">Membrane</keyword>
<reference evidence="9" key="1">
    <citation type="submission" date="2020-07" db="EMBL/GenBank/DDBJ databases">
        <title>Huge and variable diversity of episymbiotic CPR bacteria and DPANN archaea in groundwater ecosystems.</title>
        <authorList>
            <person name="He C.Y."/>
            <person name="Keren R."/>
            <person name="Whittaker M."/>
            <person name="Farag I.F."/>
            <person name="Doudna J."/>
            <person name="Cate J.H.D."/>
            <person name="Banfield J.F."/>
        </authorList>
    </citation>
    <scope>NUCLEOTIDE SEQUENCE</scope>
    <source>
        <strain evidence="9">NC_groundwater_17_Pr7_B-0.1um_64_12</strain>
    </source>
</reference>
<dbReference type="GO" id="GO:0016413">
    <property type="term" value="F:O-acetyltransferase activity"/>
    <property type="evidence" value="ECO:0007669"/>
    <property type="project" value="TreeGrafter"/>
</dbReference>
<accession>A0A931LRT4</accession>
<dbReference type="InterPro" id="IPR002656">
    <property type="entry name" value="Acyl_transf_3_dom"/>
</dbReference>
<evidence type="ECO:0000313" key="9">
    <source>
        <dbReference type="EMBL" id="MBI1756212.1"/>
    </source>
</evidence>
<evidence type="ECO:0000259" key="8">
    <source>
        <dbReference type="Pfam" id="PF01757"/>
    </source>
</evidence>
<keyword evidence="3" id="KW-1003">Cell membrane</keyword>
<dbReference type="PANTHER" id="PTHR40074:SF4">
    <property type="entry name" value="INNER MEMBRANE PROTEIN YCFT"/>
    <property type="match status" value="1"/>
</dbReference>
<dbReference type="AlphaFoldDB" id="A0A931LRT4"/>
<sequence length="302" mass="33471">MRYPLVDYARLGLALSVMLTHTRNELHLWPSDYAPNWAVPAFLAISGYFVLASFERSASWREFAVKRLLRVGPAFVVSLLLMCALFGSVGLWQSTQAYLTFGFRREAQANAPLWSLSVEEVAYAFMAVGVVVGFYRRRWPIWIALVLSLTLVTLYQALPSTSDGPAFRVTSVIASFFAGSLVYIYRGRIPPLAGFVSLWLGLLLTFHLRAPGCALMGAGLVAWLTAWTPSVPKIPDLSYGVYVYHFPLVLAWREASLPWALYLPVLGVLCLLSWYLIEAPALSLRAGRSGVRPHDPLVAEAG</sequence>
<evidence type="ECO:0000256" key="4">
    <source>
        <dbReference type="ARBA" id="ARBA00022692"/>
    </source>
</evidence>
<dbReference type="EMBL" id="JACOSL010000026">
    <property type="protein sequence ID" value="MBI1756212.1"/>
    <property type="molecule type" value="Genomic_DNA"/>
</dbReference>
<dbReference type="GO" id="GO:0005886">
    <property type="term" value="C:plasma membrane"/>
    <property type="evidence" value="ECO:0007669"/>
    <property type="project" value="UniProtKB-SubCell"/>
</dbReference>
<feature type="transmembrane region" description="Helical" evidence="7">
    <location>
        <begin position="37"/>
        <end position="54"/>
    </location>
</feature>
<evidence type="ECO:0000256" key="1">
    <source>
        <dbReference type="ARBA" id="ARBA00004651"/>
    </source>
</evidence>
<dbReference type="PANTHER" id="PTHR40074">
    <property type="entry name" value="O-ACETYLTRANSFERASE WECH"/>
    <property type="match status" value="1"/>
</dbReference>